<dbReference type="EMBL" id="JAOPHQ010000081">
    <property type="protein sequence ID" value="KAK0155829.1"/>
    <property type="molecule type" value="Genomic_DNA"/>
</dbReference>
<gene>
    <name evidence="9" type="primary">FAM57B</name>
    <name evidence="9" type="ORF">N1851_001673</name>
</gene>
<dbReference type="GO" id="GO:0016020">
    <property type="term" value="C:membrane"/>
    <property type="evidence" value="ECO:0007669"/>
    <property type="project" value="UniProtKB-SubCell"/>
</dbReference>
<keyword evidence="3 7" id="KW-1133">Transmembrane helix</keyword>
<feature type="transmembrane region" description="Helical" evidence="7">
    <location>
        <begin position="398"/>
        <end position="420"/>
    </location>
</feature>
<feature type="region of interest" description="Disordered" evidence="6">
    <location>
        <begin position="159"/>
        <end position="189"/>
    </location>
</feature>
<dbReference type="Proteomes" id="UP001174136">
    <property type="component" value="Unassembled WGS sequence"/>
</dbReference>
<protein>
    <submittedName>
        <fullName evidence="9">Protein FAM57B</fullName>
    </submittedName>
</protein>
<name>A0AA47NCR5_MERPO</name>
<evidence type="ECO:0000256" key="4">
    <source>
        <dbReference type="ARBA" id="ARBA00023136"/>
    </source>
</evidence>
<dbReference type="PROSITE" id="PS50922">
    <property type="entry name" value="TLC"/>
    <property type="match status" value="1"/>
</dbReference>
<dbReference type="SUPFAM" id="SSF56112">
    <property type="entry name" value="Protein kinase-like (PK-like)"/>
    <property type="match status" value="1"/>
</dbReference>
<reference evidence="9" key="1">
    <citation type="journal article" date="2023" name="Front. Mar. Sci.">
        <title>A new Merluccius polli reference genome to investigate the effects of global change in West African waters.</title>
        <authorList>
            <person name="Mateo J.L."/>
            <person name="Blanco-Fernandez C."/>
            <person name="Garcia-Vazquez E."/>
            <person name="Machado-Schiaffino G."/>
        </authorList>
    </citation>
    <scope>NUCLEOTIDE SEQUENCE</scope>
    <source>
        <strain evidence="9">C29</strain>
        <tissue evidence="9">Fin</tissue>
    </source>
</reference>
<evidence type="ECO:0000256" key="2">
    <source>
        <dbReference type="ARBA" id="ARBA00022692"/>
    </source>
</evidence>
<comment type="subcellular location">
    <subcellularLocation>
        <location evidence="1">Membrane</location>
        <topology evidence="1">Multi-pass membrane protein</topology>
    </subcellularLocation>
</comment>
<dbReference type="InterPro" id="IPR006634">
    <property type="entry name" value="TLC-dom"/>
</dbReference>
<comment type="caution">
    <text evidence="9">The sequence shown here is derived from an EMBL/GenBank/DDBJ whole genome shotgun (WGS) entry which is preliminary data.</text>
</comment>
<keyword evidence="10" id="KW-1185">Reference proteome</keyword>
<feature type="transmembrane region" description="Helical" evidence="7">
    <location>
        <begin position="354"/>
        <end position="378"/>
    </location>
</feature>
<evidence type="ECO:0000256" key="7">
    <source>
        <dbReference type="SAM" id="Phobius"/>
    </source>
</evidence>
<evidence type="ECO:0000259" key="8">
    <source>
        <dbReference type="PROSITE" id="PS50922"/>
    </source>
</evidence>
<accession>A0AA47NCR5</accession>
<dbReference type="PANTHER" id="PTHR13439">
    <property type="entry name" value="CT120 PROTEIN"/>
    <property type="match status" value="1"/>
</dbReference>
<evidence type="ECO:0000313" key="9">
    <source>
        <dbReference type="EMBL" id="KAK0155829.1"/>
    </source>
</evidence>
<organism evidence="9 10">
    <name type="scientific">Merluccius polli</name>
    <name type="common">Benguela hake</name>
    <name type="synonym">Merluccius cadenati</name>
    <dbReference type="NCBI Taxonomy" id="89951"/>
    <lineage>
        <taxon>Eukaryota</taxon>
        <taxon>Metazoa</taxon>
        <taxon>Chordata</taxon>
        <taxon>Craniata</taxon>
        <taxon>Vertebrata</taxon>
        <taxon>Euteleostomi</taxon>
        <taxon>Actinopterygii</taxon>
        <taxon>Neopterygii</taxon>
        <taxon>Teleostei</taxon>
        <taxon>Neoteleostei</taxon>
        <taxon>Acanthomorphata</taxon>
        <taxon>Zeiogadaria</taxon>
        <taxon>Gadariae</taxon>
        <taxon>Gadiformes</taxon>
        <taxon>Gadoidei</taxon>
        <taxon>Merlucciidae</taxon>
        <taxon>Merluccius</taxon>
    </lineage>
</organism>
<dbReference type="Gene3D" id="1.10.510.10">
    <property type="entry name" value="Transferase(Phosphotransferase) domain 1"/>
    <property type="match status" value="1"/>
</dbReference>
<dbReference type="InterPro" id="IPR011009">
    <property type="entry name" value="Kinase-like_dom_sf"/>
</dbReference>
<evidence type="ECO:0000313" key="10">
    <source>
        <dbReference type="Proteomes" id="UP001174136"/>
    </source>
</evidence>
<dbReference type="PANTHER" id="PTHR13439:SF15">
    <property type="entry name" value="CERAMIDE SYNTHASE"/>
    <property type="match status" value="1"/>
</dbReference>
<proteinExistence type="predicted"/>
<keyword evidence="4 5" id="KW-0472">Membrane</keyword>
<dbReference type="GO" id="GO:0005783">
    <property type="term" value="C:endoplasmic reticulum"/>
    <property type="evidence" value="ECO:0007669"/>
    <property type="project" value="TreeGrafter"/>
</dbReference>
<evidence type="ECO:0000256" key="1">
    <source>
        <dbReference type="ARBA" id="ARBA00004141"/>
    </source>
</evidence>
<dbReference type="GO" id="GO:0046513">
    <property type="term" value="P:ceramide biosynthetic process"/>
    <property type="evidence" value="ECO:0007669"/>
    <property type="project" value="TreeGrafter"/>
</dbReference>
<sequence>MASACEGARAHILRGPHKPPSLSVLYMLSDAATHEAVHLLCRMLVFDPAKRISGSDALSHPYLDEGRLRYHTCMCQCCYSVPSGRVYTRDFEPPAERPFSHSYENSLLSVWQGKELIHRFITEHQQGKRVPLCINPQSAAFKTFIRVFVVLKSFQQEEHKDPRGAAPPYLLPSPPPLTSSSEDRKRTRHAHAHTQHCRMLIQLGCNHGDAITASARAVSGVQAIMASSAGIVIVTSCQDVMMDRHWLSEGYVLFATPYFVFDVYAMFLCYRHKLQVKGHEGGVGVGGYLRRELLLVLHHIVMVLACCPASLFFRRGRGDYFQGVLFLAELSTPFICLGKVLIQFHQQQTLLHKLNGAAVIFVFFCCRVLLFPYLYYTYSRYSSVPLYLVPLEVPWPCNLGAGLLMGLQVYWFILICRGALRLLLHPATP</sequence>
<dbReference type="GO" id="GO:0050291">
    <property type="term" value="F:sphingosine N-acyltransferase activity"/>
    <property type="evidence" value="ECO:0007669"/>
    <property type="project" value="TreeGrafter"/>
</dbReference>
<dbReference type="SMART" id="SM00724">
    <property type="entry name" value="TLC"/>
    <property type="match status" value="1"/>
</dbReference>
<dbReference type="AlphaFoldDB" id="A0AA47NCR5"/>
<feature type="transmembrane region" description="Helical" evidence="7">
    <location>
        <begin position="251"/>
        <end position="270"/>
    </location>
</feature>
<dbReference type="Pfam" id="PF03798">
    <property type="entry name" value="TRAM_LAG1_CLN8"/>
    <property type="match status" value="1"/>
</dbReference>
<evidence type="ECO:0000256" key="5">
    <source>
        <dbReference type="PROSITE-ProRule" id="PRU00205"/>
    </source>
</evidence>
<keyword evidence="2 5" id="KW-0812">Transmembrane</keyword>
<dbReference type="InterPro" id="IPR050846">
    <property type="entry name" value="TLCD"/>
</dbReference>
<feature type="transmembrane region" description="Helical" evidence="7">
    <location>
        <begin position="293"/>
        <end position="314"/>
    </location>
</feature>
<feature type="transmembrane region" description="Helical" evidence="7">
    <location>
        <begin position="320"/>
        <end position="342"/>
    </location>
</feature>
<evidence type="ECO:0000256" key="6">
    <source>
        <dbReference type="SAM" id="MobiDB-lite"/>
    </source>
</evidence>
<evidence type="ECO:0000256" key="3">
    <source>
        <dbReference type="ARBA" id="ARBA00022989"/>
    </source>
</evidence>
<feature type="domain" description="TLC" evidence="8">
    <location>
        <begin position="208"/>
        <end position="424"/>
    </location>
</feature>
<dbReference type="GO" id="GO:0055088">
    <property type="term" value="P:lipid homeostasis"/>
    <property type="evidence" value="ECO:0007669"/>
    <property type="project" value="TreeGrafter"/>
</dbReference>